<feature type="region of interest" description="Disordered" evidence="1">
    <location>
        <begin position="173"/>
        <end position="221"/>
    </location>
</feature>
<dbReference type="Gene3D" id="3.30.160.60">
    <property type="entry name" value="Classic Zinc Finger"/>
    <property type="match status" value="1"/>
</dbReference>
<proteinExistence type="predicted"/>
<dbReference type="InterPro" id="IPR036236">
    <property type="entry name" value="Znf_C2H2_sf"/>
</dbReference>
<name>A0AAJ0GGC9_9PEZI</name>
<dbReference type="PROSITE" id="PS00028">
    <property type="entry name" value="ZINC_FINGER_C2H2_1"/>
    <property type="match status" value="1"/>
</dbReference>
<sequence>MKIDTFLSSSTAKSSLLDLPSNVKLRPSLRAGDGEEGQTWEHSASRQLYVHTSTISHPLLDAASTRSGSARGQISALALGTGVLVISAEYELMEAHVDVEALRRKANALLQDLLQQAAGRSHEETADAITELAFHHANPLKDFFAAASATDGTKLPSPKGTLKSRSSKSLLRFGRSNKRASSESKAAGPVPVGEDDFGDSGAGRHATKGAPAGIGHSATPRTNKGSAFSPYQCIVCSEFLSSKGVCKRHLEDQHVSPKMYKCEKCAEIFALKAKAKEHVKACGKGVFFYVVIKQEEKRIYACEFTGALFPSMPRYLDHLLNLSEKIGDRPTGDLHRKLYALLDQPPMRPFVTEISSRILWSRDAWRSVQWSTASLTKAIEKLEYAIVHDDGTLECSKHLTNHQRTEDVQTYLYSLLCAGSARPKSQHTVRSGSEAKIDALSRISSGSLDSISTVIAKAPQKPAPLSPNMEEPSHTDLNMPQDVVPHVAPVVPVSHPDVAALQTFVDAKGKRHLSDHSRFFVPDRHPPGPPMPPPMPTSVPQMYELIAQSSGQVTPMTASTTSLPFRSQDTHLHNQPHEMDLASRHLHTPSFGTSISSHTGTDSTIMSSYQERELVTPTSFDFKFWPGEKYTLPYSMPIQHQQAYQITQPEYYCPPTSPARPSIATDQIYVTDYNAPEQKPFLPSNPDRPLLPTDQIYATNFSGPDQKAYNFGPGIIDHPAQYGTSFLLDDDDPDDVEILR</sequence>
<dbReference type="Proteomes" id="UP001271007">
    <property type="component" value="Unassembled WGS sequence"/>
</dbReference>
<evidence type="ECO:0000313" key="4">
    <source>
        <dbReference type="Proteomes" id="UP001271007"/>
    </source>
</evidence>
<accession>A0AAJ0GGC9</accession>
<evidence type="ECO:0000256" key="1">
    <source>
        <dbReference type="SAM" id="MobiDB-lite"/>
    </source>
</evidence>
<feature type="domain" description="C2H2-type" evidence="2">
    <location>
        <begin position="233"/>
        <end position="254"/>
    </location>
</feature>
<comment type="caution">
    <text evidence="3">The sequence shown here is derived from an EMBL/GenBank/DDBJ whole genome shotgun (WGS) entry which is preliminary data.</text>
</comment>
<keyword evidence="4" id="KW-1185">Reference proteome</keyword>
<gene>
    <name evidence="3" type="ORF">LTR09_001967</name>
</gene>
<dbReference type="InterPro" id="IPR013087">
    <property type="entry name" value="Znf_C2H2_type"/>
</dbReference>
<dbReference type="EMBL" id="JAWDJX010000004">
    <property type="protein sequence ID" value="KAK3056929.1"/>
    <property type="molecule type" value="Genomic_DNA"/>
</dbReference>
<protein>
    <recommendedName>
        <fullName evidence="2">C2H2-type domain-containing protein</fullName>
    </recommendedName>
</protein>
<organism evidence="3 4">
    <name type="scientific">Extremus antarcticus</name>
    <dbReference type="NCBI Taxonomy" id="702011"/>
    <lineage>
        <taxon>Eukaryota</taxon>
        <taxon>Fungi</taxon>
        <taxon>Dikarya</taxon>
        <taxon>Ascomycota</taxon>
        <taxon>Pezizomycotina</taxon>
        <taxon>Dothideomycetes</taxon>
        <taxon>Dothideomycetidae</taxon>
        <taxon>Mycosphaerellales</taxon>
        <taxon>Extremaceae</taxon>
        <taxon>Extremus</taxon>
    </lineage>
</organism>
<evidence type="ECO:0000313" key="3">
    <source>
        <dbReference type="EMBL" id="KAK3056929.1"/>
    </source>
</evidence>
<dbReference type="SUPFAM" id="SSF57667">
    <property type="entry name" value="beta-beta-alpha zinc fingers"/>
    <property type="match status" value="1"/>
</dbReference>
<evidence type="ECO:0000259" key="2">
    <source>
        <dbReference type="PROSITE" id="PS00028"/>
    </source>
</evidence>
<dbReference type="AlphaFoldDB" id="A0AAJ0GGC9"/>
<reference evidence="3" key="1">
    <citation type="submission" date="2023-04" db="EMBL/GenBank/DDBJ databases">
        <title>Black Yeasts Isolated from many extreme environments.</title>
        <authorList>
            <person name="Coleine C."/>
            <person name="Stajich J.E."/>
            <person name="Selbmann L."/>
        </authorList>
    </citation>
    <scope>NUCLEOTIDE SEQUENCE</scope>
    <source>
        <strain evidence="3">CCFEE 5312</strain>
    </source>
</reference>